<feature type="chain" id="PRO_5004737739" evidence="2">
    <location>
        <begin position="30"/>
        <end position="418"/>
    </location>
</feature>
<reference evidence="3" key="1">
    <citation type="journal article" date="2015" name="Sci. Rep.">
        <title>Tissue- and time-dependent transcription in Ixodes ricinus salivary glands and midguts when blood feeding on the vertebrate host.</title>
        <authorList>
            <person name="Kotsyfakis M."/>
            <person name="Schwarz A."/>
            <person name="Erhart J."/>
            <person name="Ribeiro J.M."/>
        </authorList>
    </citation>
    <scope>NUCLEOTIDE SEQUENCE</scope>
    <source>
        <tissue evidence="3">Salivary gland and midgut</tissue>
    </source>
</reference>
<feature type="signal peptide" evidence="2">
    <location>
        <begin position="1"/>
        <end position="29"/>
    </location>
</feature>
<dbReference type="EMBL" id="GANP01011794">
    <property type="protein sequence ID" value="JAB72674.1"/>
    <property type="molecule type" value="mRNA"/>
</dbReference>
<feature type="compositionally biased region" description="Pro residues" evidence="1">
    <location>
        <begin position="139"/>
        <end position="148"/>
    </location>
</feature>
<feature type="region of interest" description="Disordered" evidence="1">
    <location>
        <begin position="359"/>
        <end position="381"/>
    </location>
</feature>
<feature type="region of interest" description="Disordered" evidence="1">
    <location>
        <begin position="93"/>
        <end position="157"/>
    </location>
</feature>
<name>V5H6M7_IXORI</name>
<protein>
    <submittedName>
        <fullName evidence="3">Putative secreted protein</fullName>
    </submittedName>
</protein>
<dbReference type="AlphaFoldDB" id="V5H6M7"/>
<organism evidence="3">
    <name type="scientific">Ixodes ricinus</name>
    <name type="common">Common tick</name>
    <name type="synonym">Acarus ricinus</name>
    <dbReference type="NCBI Taxonomy" id="34613"/>
    <lineage>
        <taxon>Eukaryota</taxon>
        <taxon>Metazoa</taxon>
        <taxon>Ecdysozoa</taxon>
        <taxon>Arthropoda</taxon>
        <taxon>Chelicerata</taxon>
        <taxon>Arachnida</taxon>
        <taxon>Acari</taxon>
        <taxon>Parasitiformes</taxon>
        <taxon>Ixodida</taxon>
        <taxon>Ixodoidea</taxon>
        <taxon>Ixodidae</taxon>
        <taxon>Ixodinae</taxon>
        <taxon>Ixodes</taxon>
    </lineage>
</organism>
<evidence type="ECO:0000256" key="1">
    <source>
        <dbReference type="SAM" id="MobiDB-lite"/>
    </source>
</evidence>
<evidence type="ECO:0000256" key="2">
    <source>
        <dbReference type="SAM" id="SignalP"/>
    </source>
</evidence>
<feature type="compositionally biased region" description="Polar residues" evidence="1">
    <location>
        <begin position="363"/>
        <end position="374"/>
    </location>
</feature>
<feature type="region of interest" description="Disordered" evidence="1">
    <location>
        <begin position="216"/>
        <end position="236"/>
    </location>
</feature>
<sequence>MPPGSRQQKFVQRLATALLALLLVDQVSSTANSVTLPAPVSQTPRNKAATPQSELLGDATSYKQRRYSKPSSAEAEAPLLPATFQLEGIYGRVRKGNPTRGSSVKVPYRHRSSAGGLYEGSQDDTYGRIRYGHGGPYQDPQPEPQPEPRPARGSGAYEDGVYAGEMYAPYSRGVAYDRDHYSHKTQGAQVTPGKNMFSPPTYVRSSYVPALVPEDDERRDEGGYASATHGAKPPANEFTGSGLGHYSYGNTAGRYPSVQPAYNYRTPLSSARPIHGAYSAFGDYSHSAVQDSSRELVPYYNSAGYYNRFDVGSYRPMGGYAQGTREQADPSGYENSLMDDAGGAYAGVHAVETSYPRRYKPQPKTSWQPFSNVERSSDTARPSVGGYLVGLDYVVRSPGSHGFGASRPSKTSTGHYWR</sequence>
<keyword evidence="2" id="KW-0732">Signal</keyword>
<accession>V5H6M7</accession>
<proteinExistence type="evidence at transcript level"/>
<evidence type="ECO:0000313" key="3">
    <source>
        <dbReference type="EMBL" id="JAB72674.1"/>
    </source>
</evidence>